<proteinExistence type="predicted"/>
<sequence length="517" mass="51725">MIEGEVPSPRAAGQILLRASPAGLRASPAGLRAALTGATHRGGGAARSRFVASRVLAADIFDDIDGRMAEARRFCDIAPLTRLDVTPARLLRSAGSEGKSMRNGWFSSGVSRVVCAAALSGAWIAACSATGGDTEFNNSSGDNGSGAANAGGHGGDGGGFIPAGAGGSGNAGSGGGDSCAATKNKAQQVPLDMYIMFDQSSSMSDNSKWTSTKAALKAFVEQPAAAGIGVGIQYFPQSSGVVCPVIPFCNTDADCGPAACGPCAAPAPGFPIKTCSTAGGDSCKPSDYAVPDVPIAPLPAVGTTIMNSINAHSPSGSSTPTGPALQGAVDYAKQWATLNPTHTTVVVLATDGEPTGCSASITSVNAAADAFNGVPSIKTFVIGVGDIASLNSVAAAGGTGSAFIVDGSQGATEEFLKAMNEIRGAALSCSYLIPQPPPGDDIDYNAINVEYTPESGISVVIPQVKSAADCPAAGLAWYYDVPGAPKQIMFCDATCSQVAKDTKAEIDVLVGCATIVK</sequence>
<dbReference type="SMART" id="SM00327">
    <property type="entry name" value="VWA"/>
    <property type="match status" value="1"/>
</dbReference>
<keyword evidence="3" id="KW-1185">Reference proteome</keyword>
<dbReference type="Pfam" id="PF00092">
    <property type="entry name" value="VWA"/>
    <property type="match status" value="1"/>
</dbReference>
<evidence type="ECO:0000259" key="1">
    <source>
        <dbReference type="PROSITE" id="PS50234"/>
    </source>
</evidence>
<name>A0ABT5EDM6_9BACT</name>
<protein>
    <submittedName>
        <fullName evidence="2">VWA domain-containing protein</fullName>
    </submittedName>
</protein>
<accession>A0ABT5EDM6</accession>
<evidence type="ECO:0000313" key="2">
    <source>
        <dbReference type="EMBL" id="MDC0739924.1"/>
    </source>
</evidence>
<gene>
    <name evidence="2" type="ORF">POL67_01115</name>
</gene>
<reference evidence="2 3" key="1">
    <citation type="submission" date="2022-11" db="EMBL/GenBank/DDBJ databases">
        <title>Minimal conservation of predation-associated metabolite biosynthetic gene clusters underscores biosynthetic potential of Myxococcota including descriptions for ten novel species: Archangium lansinium sp. nov., Myxococcus landrumus sp. nov., Nannocystis bai.</title>
        <authorList>
            <person name="Ahearne A."/>
            <person name="Stevens C."/>
            <person name="Dowd S."/>
        </authorList>
    </citation>
    <scope>NUCLEOTIDE SEQUENCE [LARGE SCALE GENOMIC DNA]</scope>
    <source>
        <strain evidence="2 3">RJM3</strain>
    </source>
</reference>
<dbReference type="PROSITE" id="PS50234">
    <property type="entry name" value="VWFA"/>
    <property type="match status" value="1"/>
</dbReference>
<dbReference type="EMBL" id="JAQNDO010000001">
    <property type="protein sequence ID" value="MDC0739924.1"/>
    <property type="molecule type" value="Genomic_DNA"/>
</dbReference>
<dbReference type="InterPro" id="IPR002035">
    <property type="entry name" value="VWF_A"/>
</dbReference>
<feature type="domain" description="VWFA" evidence="1">
    <location>
        <begin position="192"/>
        <end position="419"/>
    </location>
</feature>
<dbReference type="Proteomes" id="UP001221411">
    <property type="component" value="Unassembled WGS sequence"/>
</dbReference>
<dbReference type="RefSeq" id="WP_271914595.1">
    <property type="nucleotide sequence ID" value="NZ_JAQNDO010000001.1"/>
</dbReference>
<dbReference type="SUPFAM" id="SSF53300">
    <property type="entry name" value="vWA-like"/>
    <property type="match status" value="1"/>
</dbReference>
<dbReference type="CDD" id="cd00198">
    <property type="entry name" value="vWFA"/>
    <property type="match status" value="1"/>
</dbReference>
<comment type="caution">
    <text evidence="2">The sequence shown here is derived from an EMBL/GenBank/DDBJ whole genome shotgun (WGS) entry which is preliminary data.</text>
</comment>
<organism evidence="2 3">
    <name type="scientific">Polyangium mundeleinium</name>
    <dbReference type="NCBI Taxonomy" id="2995306"/>
    <lineage>
        <taxon>Bacteria</taxon>
        <taxon>Pseudomonadati</taxon>
        <taxon>Myxococcota</taxon>
        <taxon>Polyangia</taxon>
        <taxon>Polyangiales</taxon>
        <taxon>Polyangiaceae</taxon>
        <taxon>Polyangium</taxon>
    </lineage>
</organism>
<dbReference type="Gene3D" id="3.40.50.410">
    <property type="entry name" value="von Willebrand factor, type A domain"/>
    <property type="match status" value="1"/>
</dbReference>
<evidence type="ECO:0000313" key="3">
    <source>
        <dbReference type="Proteomes" id="UP001221411"/>
    </source>
</evidence>
<dbReference type="InterPro" id="IPR036465">
    <property type="entry name" value="vWFA_dom_sf"/>
</dbReference>